<dbReference type="SMART" id="SM00895">
    <property type="entry name" value="FCD"/>
    <property type="match status" value="1"/>
</dbReference>
<keyword evidence="6" id="KW-1185">Reference proteome</keyword>
<dbReference type="Pfam" id="PF00392">
    <property type="entry name" value="GntR"/>
    <property type="match status" value="1"/>
</dbReference>
<dbReference type="SMART" id="SM00345">
    <property type="entry name" value="HTH_GNTR"/>
    <property type="match status" value="1"/>
</dbReference>
<dbReference type="InterPro" id="IPR008920">
    <property type="entry name" value="TF_FadR/GntR_C"/>
</dbReference>
<dbReference type="InterPro" id="IPR036390">
    <property type="entry name" value="WH_DNA-bd_sf"/>
</dbReference>
<evidence type="ECO:0000313" key="6">
    <source>
        <dbReference type="Proteomes" id="UP000198967"/>
    </source>
</evidence>
<dbReference type="Pfam" id="PF07729">
    <property type="entry name" value="FCD"/>
    <property type="match status" value="1"/>
</dbReference>
<organism evidence="5 6">
    <name type="scientific">Pseudonocardia oroxyli</name>
    <dbReference type="NCBI Taxonomy" id="366584"/>
    <lineage>
        <taxon>Bacteria</taxon>
        <taxon>Bacillati</taxon>
        <taxon>Actinomycetota</taxon>
        <taxon>Actinomycetes</taxon>
        <taxon>Pseudonocardiales</taxon>
        <taxon>Pseudonocardiaceae</taxon>
        <taxon>Pseudonocardia</taxon>
    </lineage>
</organism>
<feature type="domain" description="HTH gntR-type" evidence="4">
    <location>
        <begin position="1"/>
        <end position="68"/>
    </location>
</feature>
<dbReference type="PANTHER" id="PTHR43537:SF45">
    <property type="entry name" value="GNTR FAMILY REGULATORY PROTEIN"/>
    <property type="match status" value="1"/>
</dbReference>
<keyword evidence="3" id="KW-0804">Transcription</keyword>
<dbReference type="InterPro" id="IPR000524">
    <property type="entry name" value="Tscrpt_reg_HTH_GntR"/>
</dbReference>
<dbReference type="CDD" id="cd07377">
    <property type="entry name" value="WHTH_GntR"/>
    <property type="match status" value="1"/>
</dbReference>
<dbReference type="AlphaFoldDB" id="A0A1G7XMT6"/>
<reference evidence="5 6" key="1">
    <citation type="submission" date="2016-10" db="EMBL/GenBank/DDBJ databases">
        <authorList>
            <person name="de Groot N.N."/>
        </authorList>
    </citation>
    <scope>NUCLEOTIDE SEQUENCE [LARGE SCALE GENOMIC DNA]</scope>
    <source>
        <strain evidence="5 6">CGMCC 4.3143</strain>
    </source>
</reference>
<dbReference type="SUPFAM" id="SSF48008">
    <property type="entry name" value="GntR ligand-binding domain-like"/>
    <property type="match status" value="1"/>
</dbReference>
<dbReference type="PROSITE" id="PS50949">
    <property type="entry name" value="HTH_GNTR"/>
    <property type="match status" value="1"/>
</dbReference>
<dbReference type="RefSeq" id="WP_176921479.1">
    <property type="nucleotide sequence ID" value="NZ_FNBE01000016.1"/>
</dbReference>
<dbReference type="InterPro" id="IPR011711">
    <property type="entry name" value="GntR_C"/>
</dbReference>
<proteinExistence type="predicted"/>
<name>A0A1G7XMT6_PSEOR</name>
<dbReference type="Gene3D" id="1.20.120.530">
    <property type="entry name" value="GntR ligand-binding domain-like"/>
    <property type="match status" value="1"/>
</dbReference>
<protein>
    <submittedName>
        <fullName evidence="5">DNA-binding transcriptional regulator, GntR family</fullName>
    </submittedName>
</protein>
<dbReference type="EMBL" id="FNBE01000016">
    <property type="protein sequence ID" value="SDG85482.1"/>
    <property type="molecule type" value="Genomic_DNA"/>
</dbReference>
<sequence>MSKRDLVVDALRRDILAGTLARGARLRQDELARRFGASITPVREALGLLEAEGLVVAEPHRGVRVAGVDLAQVTATYVVRRLTEAYAVRRATLRLSRRDLARARALLDAEPTGDAGGDPAAARDRNRDFHFLCYDRCGMPALVDRIAATWRAFPWDLTLHERSAASRAEHEAILAALEAGDPEAAAAATEQHLRQGFASVLVQLTGRPGPDPFDIDVDLDLDADAEEVAVSRRG</sequence>
<evidence type="ECO:0000313" key="5">
    <source>
        <dbReference type="EMBL" id="SDG85482.1"/>
    </source>
</evidence>
<evidence type="ECO:0000256" key="3">
    <source>
        <dbReference type="ARBA" id="ARBA00023163"/>
    </source>
</evidence>
<dbReference type="GO" id="GO:0003677">
    <property type="term" value="F:DNA binding"/>
    <property type="evidence" value="ECO:0007669"/>
    <property type="project" value="UniProtKB-KW"/>
</dbReference>
<dbReference type="PANTHER" id="PTHR43537">
    <property type="entry name" value="TRANSCRIPTIONAL REGULATOR, GNTR FAMILY"/>
    <property type="match status" value="1"/>
</dbReference>
<dbReference type="Proteomes" id="UP000198967">
    <property type="component" value="Unassembled WGS sequence"/>
</dbReference>
<gene>
    <name evidence="5" type="ORF">SAMN05216377_11631</name>
</gene>
<accession>A0A1G7XMT6</accession>
<dbReference type="InterPro" id="IPR036388">
    <property type="entry name" value="WH-like_DNA-bd_sf"/>
</dbReference>
<evidence type="ECO:0000256" key="1">
    <source>
        <dbReference type="ARBA" id="ARBA00023015"/>
    </source>
</evidence>
<dbReference type="SUPFAM" id="SSF46785">
    <property type="entry name" value="Winged helix' DNA-binding domain"/>
    <property type="match status" value="1"/>
</dbReference>
<dbReference type="GO" id="GO:0003700">
    <property type="term" value="F:DNA-binding transcription factor activity"/>
    <property type="evidence" value="ECO:0007669"/>
    <property type="project" value="InterPro"/>
</dbReference>
<keyword evidence="1" id="KW-0805">Transcription regulation</keyword>
<evidence type="ECO:0000259" key="4">
    <source>
        <dbReference type="PROSITE" id="PS50949"/>
    </source>
</evidence>
<keyword evidence="2 5" id="KW-0238">DNA-binding</keyword>
<dbReference type="STRING" id="366584.SAMN05216377_11631"/>
<evidence type="ECO:0000256" key="2">
    <source>
        <dbReference type="ARBA" id="ARBA00023125"/>
    </source>
</evidence>
<dbReference type="Gene3D" id="1.10.10.10">
    <property type="entry name" value="Winged helix-like DNA-binding domain superfamily/Winged helix DNA-binding domain"/>
    <property type="match status" value="1"/>
</dbReference>